<keyword evidence="5" id="KW-0805">Transcription regulation</keyword>
<keyword evidence="12" id="KW-1185">Reference proteome</keyword>
<evidence type="ECO:0000256" key="8">
    <source>
        <dbReference type="PROSITE-ProRule" id="PRU00042"/>
    </source>
</evidence>
<reference evidence="11 12" key="1">
    <citation type="submission" date="2012-08" db="EMBL/GenBank/DDBJ databases">
        <title>Oryza genome evolution.</title>
        <authorList>
            <person name="Wing R.A."/>
        </authorList>
    </citation>
    <scope>NUCLEOTIDE SEQUENCE</scope>
</reference>
<evidence type="ECO:0000256" key="5">
    <source>
        <dbReference type="ARBA" id="ARBA00023015"/>
    </source>
</evidence>
<sequence length="184" mass="19288">MDDHAGALDSIVDEAASSPAAAAKDEEDDAAPAPATAASTRPYYECVFCKRGFTTAQALGGHMNIHRRDRAKPPPPPREAITTVSRNVDCYSQYRHLAFPSPASGGGGFAMYYGSVSGSVDAGPRELSLFDAAATTTARDLGVGRGGGGDEQRGTAGSEQHAGELPAEKDQVDLELRLGRRTKH</sequence>
<comment type="subcellular location">
    <subcellularLocation>
        <location evidence="1">Nucleus</location>
    </subcellularLocation>
</comment>
<dbReference type="SUPFAM" id="SSF57667">
    <property type="entry name" value="beta-beta-alpha zinc fingers"/>
    <property type="match status" value="1"/>
</dbReference>
<keyword evidence="7" id="KW-0539">Nucleus</keyword>
<reference evidence="11" key="3">
    <citation type="submission" date="2015-04" db="UniProtKB">
        <authorList>
            <consortium name="EnsemblPlants"/>
        </authorList>
    </citation>
    <scope>IDENTIFICATION</scope>
</reference>
<keyword evidence="2" id="KW-0479">Metal-binding</keyword>
<organism evidence="11 12">
    <name type="scientific">Leersia perrieri</name>
    <dbReference type="NCBI Taxonomy" id="77586"/>
    <lineage>
        <taxon>Eukaryota</taxon>
        <taxon>Viridiplantae</taxon>
        <taxon>Streptophyta</taxon>
        <taxon>Embryophyta</taxon>
        <taxon>Tracheophyta</taxon>
        <taxon>Spermatophyta</taxon>
        <taxon>Magnoliopsida</taxon>
        <taxon>Liliopsida</taxon>
        <taxon>Poales</taxon>
        <taxon>Poaceae</taxon>
        <taxon>BOP clade</taxon>
        <taxon>Oryzoideae</taxon>
        <taxon>Oryzeae</taxon>
        <taxon>Oryzinae</taxon>
        <taxon>Leersia</taxon>
    </lineage>
</organism>
<keyword evidence="4" id="KW-0862">Zinc</keyword>
<protein>
    <recommendedName>
        <fullName evidence="10">C2H2-type domain-containing protein</fullName>
    </recommendedName>
</protein>
<dbReference type="STRING" id="77586.A0A0D9WE33"/>
<evidence type="ECO:0000256" key="2">
    <source>
        <dbReference type="ARBA" id="ARBA00022723"/>
    </source>
</evidence>
<dbReference type="Gene3D" id="3.30.160.60">
    <property type="entry name" value="Classic Zinc Finger"/>
    <property type="match status" value="1"/>
</dbReference>
<dbReference type="eggNOG" id="ENOG502S8N0">
    <property type="taxonomic scope" value="Eukaryota"/>
</dbReference>
<dbReference type="PANTHER" id="PTHR45801">
    <property type="entry name" value="OS07G0101800 PROTEIN"/>
    <property type="match status" value="1"/>
</dbReference>
<dbReference type="Pfam" id="PF13912">
    <property type="entry name" value="zf-C2H2_6"/>
    <property type="match status" value="1"/>
</dbReference>
<dbReference type="GO" id="GO:0005634">
    <property type="term" value="C:nucleus"/>
    <property type="evidence" value="ECO:0007669"/>
    <property type="project" value="UniProtKB-SubCell"/>
</dbReference>
<dbReference type="PROSITE" id="PS50157">
    <property type="entry name" value="ZINC_FINGER_C2H2_2"/>
    <property type="match status" value="1"/>
</dbReference>
<feature type="compositionally biased region" description="Basic and acidic residues" evidence="9">
    <location>
        <begin position="166"/>
        <end position="178"/>
    </location>
</feature>
<dbReference type="PROSITE" id="PS00028">
    <property type="entry name" value="ZINC_FINGER_C2H2_1"/>
    <property type="match status" value="1"/>
</dbReference>
<dbReference type="EnsemblPlants" id="LPERR05G06500.1">
    <property type="protein sequence ID" value="LPERR05G06500.1"/>
    <property type="gene ID" value="LPERR05G06500"/>
</dbReference>
<reference evidence="12" key="2">
    <citation type="submission" date="2013-12" db="EMBL/GenBank/DDBJ databases">
        <authorList>
            <person name="Yu Y."/>
            <person name="Lee S."/>
            <person name="de Baynast K."/>
            <person name="Wissotski M."/>
            <person name="Liu L."/>
            <person name="Talag J."/>
            <person name="Goicoechea J."/>
            <person name="Angelova A."/>
            <person name="Jetty R."/>
            <person name="Kudrna D."/>
            <person name="Golser W."/>
            <person name="Rivera L."/>
            <person name="Zhang J."/>
            <person name="Wing R."/>
        </authorList>
    </citation>
    <scope>NUCLEOTIDE SEQUENCE</scope>
</reference>
<dbReference type="InterPro" id="IPR052426">
    <property type="entry name" value="Plant_dev_regulator"/>
</dbReference>
<dbReference type="Proteomes" id="UP000032180">
    <property type="component" value="Chromosome 5"/>
</dbReference>
<evidence type="ECO:0000256" key="7">
    <source>
        <dbReference type="ARBA" id="ARBA00023242"/>
    </source>
</evidence>
<evidence type="ECO:0000259" key="10">
    <source>
        <dbReference type="PROSITE" id="PS50157"/>
    </source>
</evidence>
<name>A0A0D9WE33_9ORYZ</name>
<evidence type="ECO:0000256" key="6">
    <source>
        <dbReference type="ARBA" id="ARBA00023163"/>
    </source>
</evidence>
<dbReference type="HOGENOM" id="CLU_068782_1_0_1"/>
<evidence type="ECO:0000256" key="4">
    <source>
        <dbReference type="ARBA" id="ARBA00022833"/>
    </source>
</evidence>
<evidence type="ECO:0000313" key="12">
    <source>
        <dbReference type="Proteomes" id="UP000032180"/>
    </source>
</evidence>
<evidence type="ECO:0000313" key="11">
    <source>
        <dbReference type="EnsemblPlants" id="LPERR05G06500.1"/>
    </source>
</evidence>
<keyword evidence="3 8" id="KW-0863">Zinc-finger</keyword>
<dbReference type="InterPro" id="IPR013087">
    <property type="entry name" value="Znf_C2H2_type"/>
</dbReference>
<dbReference type="GO" id="GO:0008270">
    <property type="term" value="F:zinc ion binding"/>
    <property type="evidence" value="ECO:0007669"/>
    <property type="project" value="UniProtKB-KW"/>
</dbReference>
<proteinExistence type="predicted"/>
<feature type="region of interest" description="Disordered" evidence="9">
    <location>
        <begin position="139"/>
        <end position="184"/>
    </location>
</feature>
<dbReference type="Gramene" id="LPERR05G06500.1">
    <property type="protein sequence ID" value="LPERR05G06500.1"/>
    <property type="gene ID" value="LPERR05G06500"/>
</dbReference>
<feature type="domain" description="C2H2-type" evidence="10">
    <location>
        <begin position="44"/>
        <end position="71"/>
    </location>
</feature>
<evidence type="ECO:0000256" key="9">
    <source>
        <dbReference type="SAM" id="MobiDB-lite"/>
    </source>
</evidence>
<dbReference type="PANTHER" id="PTHR45801:SF87">
    <property type="entry name" value="OS03G0148900 PROTEIN"/>
    <property type="match status" value="1"/>
</dbReference>
<keyword evidence="6" id="KW-0804">Transcription</keyword>
<dbReference type="AlphaFoldDB" id="A0A0D9WE33"/>
<evidence type="ECO:0000256" key="1">
    <source>
        <dbReference type="ARBA" id="ARBA00004123"/>
    </source>
</evidence>
<dbReference type="InterPro" id="IPR036236">
    <property type="entry name" value="Znf_C2H2_sf"/>
</dbReference>
<feature type="region of interest" description="Disordered" evidence="9">
    <location>
        <begin position="1"/>
        <end position="36"/>
    </location>
</feature>
<evidence type="ECO:0000256" key="3">
    <source>
        <dbReference type="ARBA" id="ARBA00022771"/>
    </source>
</evidence>
<accession>A0A0D9WE33</accession>